<feature type="transmembrane region" description="Helical" evidence="2">
    <location>
        <begin position="43"/>
        <end position="67"/>
    </location>
</feature>
<dbReference type="STRING" id="1223545.GS4_23_00190"/>
<dbReference type="Proteomes" id="UP000011666">
    <property type="component" value="Unassembled WGS sequence"/>
</dbReference>
<name>M0QKQ7_9ACTN</name>
<dbReference type="OrthoDB" id="153031at2"/>
<evidence type="ECO:0000256" key="1">
    <source>
        <dbReference type="SAM" id="MobiDB-lite"/>
    </source>
</evidence>
<gene>
    <name evidence="3" type="ORF">GS4_23_00190</name>
</gene>
<evidence type="ECO:0000313" key="4">
    <source>
        <dbReference type="Proteomes" id="UP000011666"/>
    </source>
</evidence>
<dbReference type="InterPro" id="IPR021424">
    <property type="entry name" value="PorA"/>
</dbReference>
<keyword evidence="2" id="KW-0472">Membrane</keyword>
<organism evidence="3 4">
    <name type="scientific">Gordonia soli NBRC 108243</name>
    <dbReference type="NCBI Taxonomy" id="1223545"/>
    <lineage>
        <taxon>Bacteria</taxon>
        <taxon>Bacillati</taxon>
        <taxon>Actinomycetota</taxon>
        <taxon>Actinomycetes</taxon>
        <taxon>Mycobacteriales</taxon>
        <taxon>Gordoniaceae</taxon>
        <taxon>Gordonia</taxon>
    </lineage>
</organism>
<protein>
    <recommendedName>
        <fullName evidence="5">DUF3068 domain-containing protein</fullName>
    </recommendedName>
</protein>
<reference evidence="3 4" key="1">
    <citation type="submission" date="2013-01" db="EMBL/GenBank/DDBJ databases">
        <title>Whole genome shotgun sequence of Gordonia soli NBRC 108243.</title>
        <authorList>
            <person name="Isaki-Nakamura S."/>
            <person name="Hosoyama A."/>
            <person name="Tsuchikane K."/>
            <person name="Ando Y."/>
            <person name="Baba S."/>
            <person name="Ohji S."/>
            <person name="Hamada M."/>
            <person name="Tamura T."/>
            <person name="Yamazoe A."/>
            <person name="Yamazaki S."/>
            <person name="Fujita N."/>
        </authorList>
    </citation>
    <scope>NUCLEOTIDE SEQUENCE [LARGE SCALE GENOMIC DNA]</scope>
    <source>
        <strain evidence="3 4">NBRC 108243</strain>
    </source>
</reference>
<evidence type="ECO:0000313" key="3">
    <source>
        <dbReference type="EMBL" id="GAC69225.1"/>
    </source>
</evidence>
<feature type="transmembrane region" description="Helical" evidence="2">
    <location>
        <begin position="375"/>
        <end position="396"/>
    </location>
</feature>
<dbReference type="EMBL" id="BANX01000023">
    <property type="protein sequence ID" value="GAC69225.1"/>
    <property type="molecule type" value="Genomic_DNA"/>
</dbReference>
<proteinExistence type="predicted"/>
<dbReference type="AlphaFoldDB" id="M0QKQ7"/>
<accession>M0QKQ7</accession>
<evidence type="ECO:0008006" key="5">
    <source>
        <dbReference type="Google" id="ProtNLM"/>
    </source>
</evidence>
<feature type="region of interest" description="Disordered" evidence="1">
    <location>
        <begin position="1"/>
        <end position="20"/>
    </location>
</feature>
<sequence length="402" mass="42464">MGEQTVDHRSGPDRVDQGATDEISIGQEAESERSSIGVTGRQLVGPALIVVGVAASTVAAVLALGALGTAPGISGTFDYTVTATTGDSTDSRATILDPCSLDRPVAATIATEVTERQRISSVAPTDEKHVTFQAGRVVITGAAAQGITASTSDCRSGLLAASVDQVTVDRKSALPQQDLVSREQLLPSSQGNSARMSPIADRAGVQYQLPPGTSSSGTYPVFEAATRTTNPARFTGNATIDGLEVLVFESSVSRPAAEPAELAGVDHPARGSITRPSSWFPGLPRPADGPDDITAHVYVQDTQRIFVEPRSGVIVNVVDRIDQTLRVADPRLPSETRDDYAFPYFRGELSYTGETQRSRIEAAREYIADDRLMRVITPIIAAGGGIVVLGIGVWLTRRRVTP</sequence>
<keyword evidence="4" id="KW-1185">Reference proteome</keyword>
<feature type="compositionally biased region" description="Basic and acidic residues" evidence="1">
    <location>
        <begin position="1"/>
        <end position="16"/>
    </location>
</feature>
<keyword evidence="2" id="KW-1133">Transmembrane helix</keyword>
<dbReference type="RefSeq" id="WP_007622080.1">
    <property type="nucleotide sequence ID" value="NZ_BANX01000023.1"/>
</dbReference>
<dbReference type="Pfam" id="PF11271">
    <property type="entry name" value="PorA"/>
    <property type="match status" value="1"/>
</dbReference>
<keyword evidence="2" id="KW-0812">Transmembrane</keyword>
<comment type="caution">
    <text evidence="3">The sequence shown here is derived from an EMBL/GenBank/DDBJ whole genome shotgun (WGS) entry which is preliminary data.</text>
</comment>
<evidence type="ECO:0000256" key="2">
    <source>
        <dbReference type="SAM" id="Phobius"/>
    </source>
</evidence>